<name>A0A364K7A1_9BACL</name>
<feature type="binding site" evidence="9 11">
    <location>
        <position position="185"/>
    </location>
    <ligand>
        <name>substrate</name>
    </ligand>
</feature>
<dbReference type="EC" id="4.1.1.23" evidence="9"/>
<dbReference type="PANTHER" id="PTHR32119:SF2">
    <property type="entry name" value="OROTIDINE 5'-PHOSPHATE DECARBOXYLASE"/>
    <property type="match status" value="1"/>
</dbReference>
<evidence type="ECO:0000256" key="2">
    <source>
        <dbReference type="ARBA" id="ARBA00004861"/>
    </source>
</evidence>
<feature type="binding site" evidence="9 11">
    <location>
        <position position="194"/>
    </location>
    <ligand>
        <name>substrate</name>
    </ligand>
</feature>
<dbReference type="InterPro" id="IPR014732">
    <property type="entry name" value="OMPdecase"/>
</dbReference>
<comment type="caution">
    <text evidence="14">The sequence shown here is derived from an EMBL/GenBank/DDBJ whole genome shotgun (WGS) entry which is preliminary data.</text>
</comment>
<dbReference type="GO" id="GO:0044205">
    <property type="term" value="P:'de novo' UMP biosynthetic process"/>
    <property type="evidence" value="ECO:0007669"/>
    <property type="project" value="UniProtKB-UniRule"/>
</dbReference>
<dbReference type="InterPro" id="IPR018089">
    <property type="entry name" value="OMPdecase_AS"/>
</dbReference>
<sequence length="242" mass="26413">MEIQKQVIIALDFPEKEQAEKMLTHWDGKEKPFIKVGYQLFYRVGPEWVAKRKEEGYSIFLDLKLHDIPNTVAKGVESICCLGVDFLTIHASGGRQMIEAAREAAEKKTSGERIRLLAVTQLTSTDQSMLNDELGIPGTITDSVERYAKLAYESGADGVICSGQEASLIKAATSSHFLAVTPGIRPLGHDVQDQKRVVTPTAAIQNGADHLVIGRPITGAPSPITAYENILSEIKQARGLSL</sequence>
<gene>
    <name evidence="9" type="primary">pyrF</name>
    <name evidence="14" type="ORF">DL897_03490</name>
</gene>
<evidence type="ECO:0000256" key="3">
    <source>
        <dbReference type="ARBA" id="ARBA00011738"/>
    </source>
</evidence>
<evidence type="ECO:0000256" key="9">
    <source>
        <dbReference type="HAMAP-Rule" id="MF_01200"/>
    </source>
</evidence>
<feature type="active site" description="Proton donor" evidence="9">
    <location>
        <position position="64"/>
    </location>
</feature>
<dbReference type="Pfam" id="PF00215">
    <property type="entry name" value="OMPdecase"/>
    <property type="match status" value="1"/>
</dbReference>
<dbReference type="OrthoDB" id="9806203at2"/>
<feature type="binding site" evidence="9 11">
    <location>
        <position position="214"/>
    </location>
    <ligand>
        <name>substrate</name>
    </ligand>
</feature>
<dbReference type="GO" id="GO:0006207">
    <property type="term" value="P:'de novo' pyrimidine nucleobase biosynthetic process"/>
    <property type="evidence" value="ECO:0007669"/>
    <property type="project" value="InterPro"/>
</dbReference>
<keyword evidence="4 9" id="KW-0210">Decarboxylase</keyword>
<feature type="binding site" evidence="9 11">
    <location>
        <position position="215"/>
    </location>
    <ligand>
        <name>substrate</name>
    </ligand>
</feature>
<dbReference type="AlphaFoldDB" id="A0A364K7A1"/>
<keyword evidence="5 9" id="KW-0665">Pyrimidine biosynthesis</keyword>
<dbReference type="RefSeq" id="WP_113657765.1">
    <property type="nucleotide sequence ID" value="NZ_KZ845664.1"/>
</dbReference>
<dbReference type="InterPro" id="IPR013785">
    <property type="entry name" value="Aldolase_TIM"/>
</dbReference>
<reference evidence="14 15" key="1">
    <citation type="submission" date="2018-06" db="EMBL/GenBank/DDBJ databases">
        <title>Thermoflavimicrobium daqus sp. nov., a thermophilic microbe isolated from Moutai-flavour Daqu.</title>
        <authorList>
            <person name="Wang X."/>
            <person name="Zhou H."/>
        </authorList>
    </citation>
    <scope>NUCLEOTIDE SEQUENCE [LARGE SCALE GENOMIC DNA]</scope>
    <source>
        <strain evidence="14 15">FBKL4.011</strain>
    </source>
</reference>
<evidence type="ECO:0000256" key="8">
    <source>
        <dbReference type="ARBA" id="ARBA00061012"/>
    </source>
</evidence>
<evidence type="ECO:0000313" key="14">
    <source>
        <dbReference type="EMBL" id="RAL26080.1"/>
    </source>
</evidence>
<evidence type="ECO:0000256" key="1">
    <source>
        <dbReference type="ARBA" id="ARBA00002356"/>
    </source>
</evidence>
<feature type="active site" description="For OMPdecase activity" evidence="10">
    <location>
        <position position="62"/>
    </location>
</feature>
<dbReference type="GO" id="GO:0004590">
    <property type="term" value="F:orotidine-5'-phosphate decarboxylase activity"/>
    <property type="evidence" value="ECO:0007669"/>
    <property type="project" value="UniProtKB-UniRule"/>
</dbReference>
<dbReference type="CDD" id="cd04725">
    <property type="entry name" value="OMP_decarboxylase_like"/>
    <property type="match status" value="1"/>
</dbReference>
<dbReference type="FunFam" id="3.20.20.70:FF:000015">
    <property type="entry name" value="Orotidine 5'-phosphate decarboxylase"/>
    <property type="match status" value="1"/>
</dbReference>
<evidence type="ECO:0000256" key="6">
    <source>
        <dbReference type="ARBA" id="ARBA00023239"/>
    </source>
</evidence>
<dbReference type="NCBIfam" id="NF001273">
    <property type="entry name" value="PRK00230.1"/>
    <property type="match status" value="1"/>
</dbReference>
<evidence type="ECO:0000256" key="7">
    <source>
        <dbReference type="ARBA" id="ARBA00049157"/>
    </source>
</evidence>
<proteinExistence type="inferred from homology"/>
<keyword evidence="15" id="KW-1185">Reference proteome</keyword>
<evidence type="ECO:0000256" key="5">
    <source>
        <dbReference type="ARBA" id="ARBA00022975"/>
    </source>
</evidence>
<feature type="domain" description="Orotidine 5'-phosphate decarboxylase" evidence="13">
    <location>
        <begin position="6"/>
        <end position="230"/>
    </location>
</feature>
<comment type="subunit">
    <text evidence="3 9">Homodimer.</text>
</comment>
<accession>A0A364K7A1</accession>
<dbReference type="InterPro" id="IPR001754">
    <property type="entry name" value="OMPdeCOase_dom"/>
</dbReference>
<dbReference type="HAMAP" id="MF_01200_B">
    <property type="entry name" value="OMPdecase_type1_B"/>
    <property type="match status" value="1"/>
</dbReference>
<dbReference type="SUPFAM" id="SSF51366">
    <property type="entry name" value="Ribulose-phoshate binding barrel"/>
    <property type="match status" value="1"/>
</dbReference>
<dbReference type="Gene3D" id="3.20.20.70">
    <property type="entry name" value="Aldolase class I"/>
    <property type="match status" value="1"/>
</dbReference>
<comment type="function">
    <text evidence="1 9">Catalyzes the decarboxylation of orotidine 5'-monophosphate (OMP) to uridine 5'-monophosphate (UMP).</text>
</comment>
<dbReference type="InterPro" id="IPR047596">
    <property type="entry name" value="OMPdecase_bac"/>
</dbReference>
<comment type="catalytic activity">
    <reaction evidence="7 9 12">
        <text>orotidine 5'-phosphate + H(+) = UMP + CO2</text>
        <dbReference type="Rhea" id="RHEA:11596"/>
        <dbReference type="ChEBI" id="CHEBI:15378"/>
        <dbReference type="ChEBI" id="CHEBI:16526"/>
        <dbReference type="ChEBI" id="CHEBI:57538"/>
        <dbReference type="ChEBI" id="CHEBI:57865"/>
        <dbReference type="EC" id="4.1.1.23"/>
    </reaction>
</comment>
<protein>
    <recommendedName>
        <fullName evidence="9">Orotidine 5'-phosphate decarboxylase</fullName>
        <ecNumber evidence="9">4.1.1.23</ecNumber>
    </recommendedName>
    <alternativeName>
        <fullName evidence="9">OMP decarboxylase</fullName>
        <shortName evidence="9">OMPDCase</shortName>
        <shortName evidence="9">OMPdecase</shortName>
    </alternativeName>
</protein>
<dbReference type="EMBL" id="QJKK01000002">
    <property type="protein sequence ID" value="RAL26080.1"/>
    <property type="molecule type" value="Genomic_DNA"/>
</dbReference>
<dbReference type="SMART" id="SM00934">
    <property type="entry name" value="OMPdecase"/>
    <property type="match status" value="1"/>
</dbReference>
<feature type="active site" description="For OMPdecase activity" evidence="10">
    <location>
        <position position="67"/>
    </location>
</feature>
<feature type="binding site" evidence="9">
    <location>
        <begin position="62"/>
        <end position="71"/>
    </location>
    <ligand>
        <name>substrate</name>
    </ligand>
</feature>
<dbReference type="PROSITE" id="PS00156">
    <property type="entry name" value="OMPDECASE"/>
    <property type="match status" value="1"/>
</dbReference>
<feature type="active site" description="For OMPdecase activity" evidence="10">
    <location>
        <position position="64"/>
    </location>
</feature>
<feature type="binding site" evidence="9 11">
    <location>
        <position position="35"/>
    </location>
    <ligand>
        <name>substrate</name>
    </ligand>
</feature>
<dbReference type="NCBIfam" id="TIGR01740">
    <property type="entry name" value="pyrF"/>
    <property type="match status" value="1"/>
</dbReference>
<keyword evidence="6 9" id="KW-0456">Lyase</keyword>
<feature type="binding site" evidence="9 11">
    <location>
        <position position="123"/>
    </location>
    <ligand>
        <name>substrate</name>
    </ligand>
</feature>
<dbReference type="InterPro" id="IPR011060">
    <property type="entry name" value="RibuloseP-bd_barrel"/>
</dbReference>
<dbReference type="UniPathway" id="UPA00070">
    <property type="reaction ID" value="UER00120"/>
</dbReference>
<comment type="pathway">
    <text evidence="2 9 12">Pyrimidine metabolism; UMP biosynthesis via de novo pathway; UMP from orotate: step 2/2.</text>
</comment>
<reference evidence="14 15" key="2">
    <citation type="submission" date="2018-06" db="EMBL/GenBank/DDBJ databases">
        <authorList>
            <person name="Zhirakovskaya E."/>
        </authorList>
    </citation>
    <scope>NUCLEOTIDE SEQUENCE [LARGE SCALE GENOMIC DNA]</scope>
    <source>
        <strain evidence="14 15">FBKL4.011</strain>
    </source>
</reference>
<evidence type="ECO:0000259" key="13">
    <source>
        <dbReference type="SMART" id="SM00934"/>
    </source>
</evidence>
<dbReference type="GO" id="GO:0005829">
    <property type="term" value="C:cytosol"/>
    <property type="evidence" value="ECO:0007669"/>
    <property type="project" value="TreeGrafter"/>
</dbReference>
<evidence type="ECO:0000256" key="10">
    <source>
        <dbReference type="PIRSR" id="PIRSR614732-1"/>
    </source>
</evidence>
<evidence type="ECO:0000313" key="15">
    <source>
        <dbReference type="Proteomes" id="UP000251213"/>
    </source>
</evidence>
<dbReference type="PANTHER" id="PTHR32119">
    <property type="entry name" value="OROTIDINE 5'-PHOSPHATE DECARBOXYLASE"/>
    <property type="match status" value="1"/>
</dbReference>
<evidence type="ECO:0000256" key="11">
    <source>
        <dbReference type="PIRSR" id="PIRSR614732-2"/>
    </source>
</evidence>
<dbReference type="Proteomes" id="UP000251213">
    <property type="component" value="Unassembled WGS sequence"/>
</dbReference>
<feature type="binding site" evidence="9 11">
    <location>
        <position position="12"/>
    </location>
    <ligand>
        <name>substrate</name>
    </ligand>
</feature>
<comment type="similarity">
    <text evidence="8 9">Belongs to the OMP decarboxylase family. Type 1 subfamily.</text>
</comment>
<evidence type="ECO:0000256" key="4">
    <source>
        <dbReference type="ARBA" id="ARBA00022793"/>
    </source>
</evidence>
<evidence type="ECO:0000256" key="12">
    <source>
        <dbReference type="RuleBase" id="RU000512"/>
    </source>
</evidence>
<organism evidence="14 15">
    <name type="scientific">Thermoflavimicrobium daqui</name>
    <dbReference type="NCBI Taxonomy" id="2137476"/>
    <lineage>
        <taxon>Bacteria</taxon>
        <taxon>Bacillati</taxon>
        <taxon>Bacillota</taxon>
        <taxon>Bacilli</taxon>
        <taxon>Bacillales</taxon>
        <taxon>Thermoactinomycetaceae</taxon>
        <taxon>Thermoflavimicrobium</taxon>
    </lineage>
</organism>